<keyword evidence="3" id="KW-1185">Reference proteome</keyword>
<dbReference type="PANTHER" id="PTHR36505:SF1">
    <property type="entry name" value="BLR1072 PROTEIN"/>
    <property type="match status" value="1"/>
</dbReference>
<dbReference type="Gene3D" id="2.30.30.240">
    <property type="entry name" value="PRC-barrel domain"/>
    <property type="match status" value="1"/>
</dbReference>
<name>A0A2U8WDN8_9HYPH</name>
<dbReference type="Pfam" id="PF05239">
    <property type="entry name" value="PRC"/>
    <property type="match status" value="1"/>
</dbReference>
<proteinExistence type="predicted"/>
<dbReference type="EMBL" id="CP029550">
    <property type="protein sequence ID" value="AWN43651.1"/>
    <property type="molecule type" value="Genomic_DNA"/>
</dbReference>
<evidence type="ECO:0000259" key="1">
    <source>
        <dbReference type="Pfam" id="PF05239"/>
    </source>
</evidence>
<dbReference type="PANTHER" id="PTHR36505">
    <property type="entry name" value="BLR1072 PROTEIN"/>
    <property type="match status" value="1"/>
</dbReference>
<evidence type="ECO:0000313" key="2">
    <source>
        <dbReference type="EMBL" id="AWN43651.1"/>
    </source>
</evidence>
<accession>A0A2U8WDN8</accession>
<reference evidence="3" key="1">
    <citation type="submission" date="2018-05" db="EMBL/GenBank/DDBJ databases">
        <title>Complete Genome Sequence of Methylobacterium sp. 17SD2-17.</title>
        <authorList>
            <person name="Srinivasan S."/>
        </authorList>
    </citation>
    <scope>NUCLEOTIDE SEQUENCE [LARGE SCALE GENOMIC DNA]</scope>
    <source>
        <strain evidence="3">17SD2-17</strain>
    </source>
</reference>
<gene>
    <name evidence="2" type="ORF">DK389_28005</name>
</gene>
<dbReference type="KEGG" id="mets:DK389_28005"/>
<evidence type="ECO:0000313" key="3">
    <source>
        <dbReference type="Proteomes" id="UP000245926"/>
    </source>
</evidence>
<dbReference type="AlphaFoldDB" id="A0A2U8WDN8"/>
<organism evidence="2 3">
    <name type="scientific">Methylobacterium durans</name>
    <dbReference type="NCBI Taxonomy" id="2202825"/>
    <lineage>
        <taxon>Bacteria</taxon>
        <taxon>Pseudomonadati</taxon>
        <taxon>Pseudomonadota</taxon>
        <taxon>Alphaproteobacteria</taxon>
        <taxon>Hyphomicrobiales</taxon>
        <taxon>Methylobacteriaceae</taxon>
        <taxon>Methylobacterium</taxon>
    </lineage>
</organism>
<dbReference type="Proteomes" id="UP000245926">
    <property type="component" value="Chromosome"/>
</dbReference>
<dbReference type="InterPro" id="IPR027275">
    <property type="entry name" value="PRC-brl_dom"/>
</dbReference>
<feature type="domain" description="PRC-barrel" evidence="1">
    <location>
        <begin position="20"/>
        <end position="75"/>
    </location>
</feature>
<dbReference type="OrthoDB" id="7274881at2"/>
<dbReference type="RefSeq" id="WP_109894654.1">
    <property type="nucleotide sequence ID" value="NZ_CP029550.1"/>
</dbReference>
<dbReference type="SUPFAM" id="SSF50346">
    <property type="entry name" value="PRC-barrel domain"/>
    <property type="match status" value="1"/>
</dbReference>
<dbReference type="InterPro" id="IPR011033">
    <property type="entry name" value="PRC_barrel-like_sf"/>
</dbReference>
<sequence>MAETDTSSAPSHPLIESDHVEGTAVFDAEGQRVGTIKRLVIEKITGQVVYAVTAFGGFLGAGSETHTIPWEQLTYDTRLHGYHTTITVEQLRRAPEFSRGDEALLSGHERQQLSDYYLYMAAP</sequence>
<protein>
    <submittedName>
        <fullName evidence="2">Photosystem reaction center subunit H</fullName>
    </submittedName>
</protein>